<comment type="caution">
    <text evidence="1">The sequence shown here is derived from an EMBL/GenBank/DDBJ whole genome shotgun (WGS) entry which is preliminary data.</text>
</comment>
<protein>
    <submittedName>
        <fullName evidence="1">Integrase</fullName>
    </submittedName>
</protein>
<dbReference type="AlphaFoldDB" id="A0A5A7S7B3"/>
<dbReference type="Proteomes" id="UP000322244">
    <property type="component" value="Unassembled WGS sequence"/>
</dbReference>
<feature type="non-terminal residue" evidence="1">
    <location>
        <position position="75"/>
    </location>
</feature>
<dbReference type="EMBL" id="VLNY01000008">
    <property type="protein sequence ID" value="KAA0021786.1"/>
    <property type="molecule type" value="Genomic_DNA"/>
</dbReference>
<sequence>MSRSVELAVGTQVWFDGSVWSVQKLTANTVTLCSGERLRAVAIAVLASQAVVMSDAEAANEDDELVAVILGNLSP</sequence>
<proteinExistence type="predicted"/>
<organism evidence="1 2">
    <name type="scientific">Antrihabitans cavernicola</name>
    <dbReference type="NCBI Taxonomy" id="2495913"/>
    <lineage>
        <taxon>Bacteria</taxon>
        <taxon>Bacillati</taxon>
        <taxon>Actinomycetota</taxon>
        <taxon>Actinomycetes</taxon>
        <taxon>Mycobacteriales</taxon>
        <taxon>Nocardiaceae</taxon>
        <taxon>Antrihabitans</taxon>
    </lineage>
</organism>
<reference evidence="1 2" key="1">
    <citation type="submission" date="2019-07" db="EMBL/GenBank/DDBJ databases">
        <title>Rhodococcus cavernicolus sp. nov., isolated from a cave.</title>
        <authorList>
            <person name="Lee S.D."/>
        </authorList>
    </citation>
    <scope>NUCLEOTIDE SEQUENCE [LARGE SCALE GENOMIC DNA]</scope>
    <source>
        <strain evidence="1 2">C1-24</strain>
    </source>
</reference>
<keyword evidence="2" id="KW-1185">Reference proteome</keyword>
<gene>
    <name evidence="1" type="ORF">FOY51_18075</name>
</gene>
<evidence type="ECO:0000313" key="1">
    <source>
        <dbReference type="EMBL" id="KAA0021786.1"/>
    </source>
</evidence>
<name>A0A5A7S7B3_9NOCA</name>
<evidence type="ECO:0000313" key="2">
    <source>
        <dbReference type="Proteomes" id="UP000322244"/>
    </source>
</evidence>
<accession>A0A5A7S7B3</accession>